<dbReference type="InterPro" id="IPR036761">
    <property type="entry name" value="TTHA0802/YceI-like_sf"/>
</dbReference>
<keyword evidence="4" id="KW-1185">Reference proteome</keyword>
<sequence length="204" mass="21262">MRVLFAVALLATTPLAAVAAQQAAQLPGQPDPARIAAGTYAVDGGHTQVSYTVDHFGFSKFTGQAGGATGTLAIDPKKPADAKLDVTIPASGIVTTVKALDEHLGTADFFDSAKYPDIRFVSTSVAVKGTTAKITGNLTLHGVTRPVVLDTRFVGAGDNPMSKKLNFGFSATAKIKRSDFGMDKYVPFVSDEVALEINAAFTAQ</sequence>
<dbReference type="Pfam" id="PF04264">
    <property type="entry name" value="YceI"/>
    <property type="match status" value="1"/>
</dbReference>
<dbReference type="AlphaFoldDB" id="A0A7W6NVY0"/>
<dbReference type="EMBL" id="JACIEH010000001">
    <property type="protein sequence ID" value="MBB4097086.1"/>
    <property type="molecule type" value="Genomic_DNA"/>
</dbReference>
<keyword evidence="1" id="KW-0732">Signal</keyword>
<evidence type="ECO:0000313" key="3">
    <source>
        <dbReference type="EMBL" id="MBB4097086.1"/>
    </source>
</evidence>
<dbReference type="PANTHER" id="PTHR34406">
    <property type="entry name" value="PROTEIN YCEI"/>
    <property type="match status" value="1"/>
</dbReference>
<evidence type="ECO:0000259" key="2">
    <source>
        <dbReference type="SMART" id="SM00867"/>
    </source>
</evidence>
<feature type="signal peptide" evidence="1">
    <location>
        <begin position="1"/>
        <end position="19"/>
    </location>
</feature>
<dbReference type="Gene3D" id="2.40.128.110">
    <property type="entry name" value="Lipid/polyisoprenoid-binding, YceI-like"/>
    <property type="match status" value="1"/>
</dbReference>
<evidence type="ECO:0000256" key="1">
    <source>
        <dbReference type="SAM" id="SignalP"/>
    </source>
</evidence>
<comment type="caution">
    <text evidence="3">The sequence shown here is derived from an EMBL/GenBank/DDBJ whole genome shotgun (WGS) entry which is preliminary data.</text>
</comment>
<dbReference type="InterPro" id="IPR007372">
    <property type="entry name" value="Lipid/polyisoprenoid-bd_YceI"/>
</dbReference>
<protein>
    <submittedName>
        <fullName evidence="3">Polyisoprenoid-binding protein YceI</fullName>
    </submittedName>
</protein>
<dbReference type="PANTHER" id="PTHR34406:SF1">
    <property type="entry name" value="PROTEIN YCEI"/>
    <property type="match status" value="1"/>
</dbReference>
<gene>
    <name evidence="3" type="ORF">GGR46_000619</name>
</gene>
<accession>A0A7W6NVY0</accession>
<feature type="chain" id="PRO_5030524276" evidence="1">
    <location>
        <begin position="20"/>
        <end position="204"/>
    </location>
</feature>
<evidence type="ECO:0000313" key="4">
    <source>
        <dbReference type="Proteomes" id="UP000557392"/>
    </source>
</evidence>
<dbReference type="SMART" id="SM00867">
    <property type="entry name" value="YceI"/>
    <property type="match status" value="1"/>
</dbReference>
<organism evidence="3 4">
    <name type="scientific">Sphingomonas kyeonggiensis</name>
    <dbReference type="NCBI Taxonomy" id="1268553"/>
    <lineage>
        <taxon>Bacteria</taxon>
        <taxon>Pseudomonadati</taxon>
        <taxon>Pseudomonadota</taxon>
        <taxon>Alphaproteobacteria</taxon>
        <taxon>Sphingomonadales</taxon>
        <taxon>Sphingomonadaceae</taxon>
        <taxon>Sphingomonas</taxon>
    </lineage>
</organism>
<feature type="domain" description="Lipid/polyisoprenoid-binding YceI-like" evidence="2">
    <location>
        <begin position="39"/>
        <end position="202"/>
    </location>
</feature>
<proteinExistence type="predicted"/>
<reference evidence="3 4" key="1">
    <citation type="submission" date="2020-08" db="EMBL/GenBank/DDBJ databases">
        <title>Genomic Encyclopedia of Type Strains, Phase IV (KMG-IV): sequencing the most valuable type-strain genomes for metagenomic binning, comparative biology and taxonomic classification.</title>
        <authorList>
            <person name="Goeker M."/>
        </authorList>
    </citation>
    <scope>NUCLEOTIDE SEQUENCE [LARGE SCALE GENOMIC DNA]</scope>
    <source>
        <strain evidence="3 4">DSM 101806</strain>
    </source>
</reference>
<dbReference type="RefSeq" id="WP_183994466.1">
    <property type="nucleotide sequence ID" value="NZ_JACIEH010000001.1"/>
</dbReference>
<dbReference type="SUPFAM" id="SSF101874">
    <property type="entry name" value="YceI-like"/>
    <property type="match status" value="1"/>
</dbReference>
<dbReference type="Proteomes" id="UP000557392">
    <property type="component" value="Unassembled WGS sequence"/>
</dbReference>
<name>A0A7W6NVY0_9SPHN</name>